<proteinExistence type="predicted"/>
<keyword evidence="3" id="KW-1185">Reference proteome</keyword>
<evidence type="ECO:0000313" key="3">
    <source>
        <dbReference type="Proteomes" id="UP001596956"/>
    </source>
</evidence>
<organism evidence="2 3">
    <name type="scientific">Streptomonospora algeriensis</name>
    <dbReference type="NCBI Taxonomy" id="995084"/>
    <lineage>
        <taxon>Bacteria</taxon>
        <taxon>Bacillati</taxon>
        <taxon>Actinomycetota</taxon>
        <taxon>Actinomycetes</taxon>
        <taxon>Streptosporangiales</taxon>
        <taxon>Nocardiopsidaceae</taxon>
        <taxon>Streptomonospora</taxon>
    </lineage>
</organism>
<gene>
    <name evidence="2" type="ORF">ACFQZU_17655</name>
</gene>
<comment type="caution">
    <text evidence="2">The sequence shown here is derived from an EMBL/GenBank/DDBJ whole genome shotgun (WGS) entry which is preliminary data.</text>
</comment>
<feature type="non-terminal residue" evidence="2">
    <location>
        <position position="1"/>
    </location>
</feature>
<feature type="region of interest" description="Disordered" evidence="1">
    <location>
        <begin position="1"/>
        <end position="66"/>
    </location>
</feature>
<feature type="compositionally biased region" description="Low complexity" evidence="1">
    <location>
        <begin position="1"/>
        <end position="26"/>
    </location>
</feature>
<evidence type="ECO:0000313" key="2">
    <source>
        <dbReference type="EMBL" id="MFD0803137.1"/>
    </source>
</evidence>
<dbReference type="Proteomes" id="UP001596956">
    <property type="component" value="Unassembled WGS sequence"/>
</dbReference>
<sequence length="66" mass="7065">YAGPAPQQHQAQQQQVQQPNWGGQPQQAPPPASDPGNTAVHQRFDAAAAQRPDDTEGTEGVRIIKP</sequence>
<reference evidence="3" key="1">
    <citation type="journal article" date="2019" name="Int. J. Syst. Evol. Microbiol.">
        <title>The Global Catalogue of Microorganisms (GCM) 10K type strain sequencing project: providing services to taxonomists for standard genome sequencing and annotation.</title>
        <authorList>
            <consortium name="The Broad Institute Genomics Platform"/>
            <consortium name="The Broad Institute Genome Sequencing Center for Infectious Disease"/>
            <person name="Wu L."/>
            <person name="Ma J."/>
        </authorList>
    </citation>
    <scope>NUCLEOTIDE SEQUENCE [LARGE SCALE GENOMIC DNA]</scope>
    <source>
        <strain evidence="3">CCUG 63369</strain>
    </source>
</reference>
<name>A0ABW3BID6_9ACTN</name>
<protein>
    <submittedName>
        <fullName evidence="2">Uncharacterized protein</fullName>
    </submittedName>
</protein>
<accession>A0ABW3BID6</accession>
<dbReference type="EMBL" id="JBHTHR010000747">
    <property type="protein sequence ID" value="MFD0803137.1"/>
    <property type="molecule type" value="Genomic_DNA"/>
</dbReference>
<evidence type="ECO:0000256" key="1">
    <source>
        <dbReference type="SAM" id="MobiDB-lite"/>
    </source>
</evidence>